<reference evidence="1" key="1">
    <citation type="submission" date="2022-06" db="EMBL/GenBank/DDBJ databases">
        <title>Uncovering the hologenomic basis of an extraordinary plant invasion.</title>
        <authorList>
            <person name="Bieker V.C."/>
            <person name="Martin M.D."/>
            <person name="Gilbert T."/>
            <person name="Hodgins K."/>
            <person name="Battlay P."/>
            <person name="Petersen B."/>
            <person name="Wilson J."/>
        </authorList>
    </citation>
    <scope>NUCLEOTIDE SEQUENCE</scope>
    <source>
        <strain evidence="1">AA19_3_7</strain>
        <tissue evidence="1">Leaf</tissue>
    </source>
</reference>
<comment type="caution">
    <text evidence="1">The sequence shown here is derived from an EMBL/GenBank/DDBJ whole genome shotgun (WGS) entry which is preliminary data.</text>
</comment>
<keyword evidence="2" id="KW-1185">Reference proteome</keyword>
<dbReference type="AlphaFoldDB" id="A0AAD5GU94"/>
<gene>
    <name evidence="1" type="ORF">M8C21_024008</name>
</gene>
<evidence type="ECO:0000313" key="1">
    <source>
        <dbReference type="EMBL" id="KAI7755817.1"/>
    </source>
</evidence>
<organism evidence="1 2">
    <name type="scientific">Ambrosia artemisiifolia</name>
    <name type="common">Common ragweed</name>
    <dbReference type="NCBI Taxonomy" id="4212"/>
    <lineage>
        <taxon>Eukaryota</taxon>
        <taxon>Viridiplantae</taxon>
        <taxon>Streptophyta</taxon>
        <taxon>Embryophyta</taxon>
        <taxon>Tracheophyta</taxon>
        <taxon>Spermatophyta</taxon>
        <taxon>Magnoliopsida</taxon>
        <taxon>eudicotyledons</taxon>
        <taxon>Gunneridae</taxon>
        <taxon>Pentapetalae</taxon>
        <taxon>asterids</taxon>
        <taxon>campanulids</taxon>
        <taxon>Asterales</taxon>
        <taxon>Asteraceae</taxon>
        <taxon>Asteroideae</taxon>
        <taxon>Heliantheae alliance</taxon>
        <taxon>Heliantheae</taxon>
        <taxon>Ambrosia</taxon>
    </lineage>
</organism>
<proteinExistence type="predicted"/>
<protein>
    <submittedName>
        <fullName evidence="1">Uncharacterized protein</fullName>
    </submittedName>
</protein>
<evidence type="ECO:0000313" key="2">
    <source>
        <dbReference type="Proteomes" id="UP001206925"/>
    </source>
</evidence>
<dbReference type="EMBL" id="JAMZMK010000808">
    <property type="protein sequence ID" value="KAI7755817.1"/>
    <property type="molecule type" value="Genomic_DNA"/>
</dbReference>
<name>A0AAD5GU94_AMBAR</name>
<dbReference type="Proteomes" id="UP001206925">
    <property type="component" value="Unassembled WGS sequence"/>
</dbReference>
<accession>A0AAD5GU94</accession>
<feature type="non-terminal residue" evidence="1">
    <location>
        <position position="1"/>
    </location>
</feature>
<sequence>DSDHQSTDPGAIIGSNDDLLTQILLRLPAASILRFKSLQLDQLVVAFPEMISPYGNYFFVIDVMRSEEDEENTFVINWMRYYRSFFAALSCEAACFIQIMTDEYVASGM</sequence>